<dbReference type="Proteomes" id="UP000292347">
    <property type="component" value="Unassembled WGS sequence"/>
</dbReference>
<dbReference type="EMBL" id="SDPT01000002">
    <property type="protein sequence ID" value="RXZ32108.1"/>
    <property type="molecule type" value="Genomic_DNA"/>
</dbReference>
<dbReference type="RefSeq" id="WP_129342321.1">
    <property type="nucleotide sequence ID" value="NZ_JACIDD010000002.1"/>
</dbReference>
<protein>
    <submittedName>
        <fullName evidence="2">Glycosyltransferase</fullName>
    </submittedName>
</protein>
<proteinExistence type="predicted"/>
<keyword evidence="2" id="KW-0808">Transferase</keyword>
<gene>
    <name evidence="2" type="ORF">EO081_13110</name>
</gene>
<name>A0A4Q2IUN8_9SPHN</name>
<dbReference type="InterPro" id="IPR029044">
    <property type="entry name" value="Nucleotide-diphossugar_trans"/>
</dbReference>
<sequence>MSPPLSIITIVRNDRAGLERTRSSLDEQRLRAFEWILVDGASTDATRPLVETLLDQRAARGASEPDAGIYDAMNKGLRLARGDRVLFLNAGDRLIGPDALDRATMAMAASGDPDIAFFGSQMDFGGRILARPAKPPTYLWHGQPGLHQATFVRRTLHLRHPFTERYRVCGDYDALARMAAAGARMASFAETIGVNRFERGAMSSNKRLLIREAAAIQRAVLRLPRWKVAVSVGRRALHSALFTVLTSIAPRRSAR</sequence>
<dbReference type="GO" id="GO:0016740">
    <property type="term" value="F:transferase activity"/>
    <property type="evidence" value="ECO:0007669"/>
    <property type="project" value="UniProtKB-KW"/>
</dbReference>
<feature type="domain" description="Glycosyltransferase 2-like" evidence="1">
    <location>
        <begin position="6"/>
        <end position="122"/>
    </location>
</feature>
<organism evidence="2 3">
    <name type="scientific">Sphingomonas desiccabilis</name>
    <dbReference type="NCBI Taxonomy" id="429134"/>
    <lineage>
        <taxon>Bacteria</taxon>
        <taxon>Pseudomonadati</taxon>
        <taxon>Pseudomonadota</taxon>
        <taxon>Alphaproteobacteria</taxon>
        <taxon>Sphingomonadales</taxon>
        <taxon>Sphingomonadaceae</taxon>
        <taxon>Sphingomonas</taxon>
    </lineage>
</organism>
<keyword evidence="3" id="KW-1185">Reference proteome</keyword>
<evidence type="ECO:0000259" key="1">
    <source>
        <dbReference type="Pfam" id="PF00535"/>
    </source>
</evidence>
<dbReference type="Pfam" id="PF00535">
    <property type="entry name" value="Glycos_transf_2"/>
    <property type="match status" value="1"/>
</dbReference>
<dbReference type="OrthoDB" id="9813349at2"/>
<dbReference type="Gene3D" id="3.90.550.10">
    <property type="entry name" value="Spore Coat Polysaccharide Biosynthesis Protein SpsA, Chain A"/>
    <property type="match status" value="1"/>
</dbReference>
<dbReference type="AlphaFoldDB" id="A0A4Q2IUN8"/>
<evidence type="ECO:0000313" key="3">
    <source>
        <dbReference type="Proteomes" id="UP000292347"/>
    </source>
</evidence>
<comment type="caution">
    <text evidence="2">The sequence shown here is derived from an EMBL/GenBank/DDBJ whole genome shotgun (WGS) entry which is preliminary data.</text>
</comment>
<evidence type="ECO:0000313" key="2">
    <source>
        <dbReference type="EMBL" id="RXZ32108.1"/>
    </source>
</evidence>
<dbReference type="PANTHER" id="PTHR43685">
    <property type="entry name" value="GLYCOSYLTRANSFERASE"/>
    <property type="match status" value="1"/>
</dbReference>
<dbReference type="PANTHER" id="PTHR43685:SF2">
    <property type="entry name" value="GLYCOSYLTRANSFERASE 2-LIKE DOMAIN-CONTAINING PROTEIN"/>
    <property type="match status" value="1"/>
</dbReference>
<dbReference type="InterPro" id="IPR050834">
    <property type="entry name" value="Glycosyltransf_2"/>
</dbReference>
<accession>A0A4Q2IUN8</accession>
<dbReference type="InterPro" id="IPR001173">
    <property type="entry name" value="Glyco_trans_2-like"/>
</dbReference>
<reference evidence="2 3" key="1">
    <citation type="submission" date="2019-01" db="EMBL/GenBank/DDBJ databases">
        <title>Sphingomonas mucosissima sp. nov. and Sphingomonas desiccabilis sp. nov., from biological soil crusts in the Colorado Plateau, USA.</title>
        <authorList>
            <person name="Zhu D."/>
        </authorList>
    </citation>
    <scope>NUCLEOTIDE SEQUENCE [LARGE SCALE GENOMIC DNA]</scope>
    <source>
        <strain evidence="2 3">CP1D</strain>
    </source>
</reference>
<dbReference type="SUPFAM" id="SSF53448">
    <property type="entry name" value="Nucleotide-diphospho-sugar transferases"/>
    <property type="match status" value="1"/>
</dbReference>